<dbReference type="EMBL" id="QPFP01000036">
    <property type="protein sequence ID" value="TEB27958.1"/>
    <property type="molecule type" value="Genomic_DNA"/>
</dbReference>
<accession>A0A4Y7T1Y5</accession>
<reference evidence="3 4" key="1">
    <citation type="journal article" date="2019" name="Nat. Ecol. Evol.">
        <title>Megaphylogeny resolves global patterns of mushroom evolution.</title>
        <authorList>
            <person name="Varga T."/>
            <person name="Krizsan K."/>
            <person name="Foldi C."/>
            <person name="Dima B."/>
            <person name="Sanchez-Garcia M."/>
            <person name="Sanchez-Ramirez S."/>
            <person name="Szollosi G.J."/>
            <person name="Szarkandi J.G."/>
            <person name="Papp V."/>
            <person name="Albert L."/>
            <person name="Andreopoulos W."/>
            <person name="Angelini C."/>
            <person name="Antonin V."/>
            <person name="Barry K.W."/>
            <person name="Bougher N.L."/>
            <person name="Buchanan P."/>
            <person name="Buyck B."/>
            <person name="Bense V."/>
            <person name="Catcheside P."/>
            <person name="Chovatia M."/>
            <person name="Cooper J."/>
            <person name="Damon W."/>
            <person name="Desjardin D."/>
            <person name="Finy P."/>
            <person name="Geml J."/>
            <person name="Haridas S."/>
            <person name="Hughes K."/>
            <person name="Justo A."/>
            <person name="Karasinski D."/>
            <person name="Kautmanova I."/>
            <person name="Kiss B."/>
            <person name="Kocsube S."/>
            <person name="Kotiranta H."/>
            <person name="LaButti K.M."/>
            <person name="Lechner B.E."/>
            <person name="Liimatainen K."/>
            <person name="Lipzen A."/>
            <person name="Lukacs Z."/>
            <person name="Mihaltcheva S."/>
            <person name="Morgado L.N."/>
            <person name="Niskanen T."/>
            <person name="Noordeloos M.E."/>
            <person name="Ohm R.A."/>
            <person name="Ortiz-Santana B."/>
            <person name="Ovrebo C."/>
            <person name="Racz N."/>
            <person name="Riley R."/>
            <person name="Savchenko A."/>
            <person name="Shiryaev A."/>
            <person name="Soop K."/>
            <person name="Spirin V."/>
            <person name="Szebenyi C."/>
            <person name="Tomsovsky M."/>
            <person name="Tulloss R.E."/>
            <person name="Uehling J."/>
            <person name="Grigoriev I.V."/>
            <person name="Vagvolgyi C."/>
            <person name="Papp T."/>
            <person name="Martin F.M."/>
            <person name="Miettinen O."/>
            <person name="Hibbett D.S."/>
            <person name="Nagy L.G."/>
        </authorList>
    </citation>
    <scope>NUCLEOTIDE SEQUENCE [LARGE SCALE GENOMIC DNA]</scope>
    <source>
        <strain evidence="3 4">FP101781</strain>
    </source>
</reference>
<feature type="transmembrane region" description="Helical" evidence="2">
    <location>
        <begin position="9"/>
        <end position="34"/>
    </location>
</feature>
<feature type="transmembrane region" description="Helical" evidence="2">
    <location>
        <begin position="54"/>
        <end position="77"/>
    </location>
</feature>
<proteinExistence type="predicted"/>
<keyword evidence="2" id="KW-0812">Transmembrane</keyword>
<keyword evidence="2" id="KW-1133">Transmembrane helix</keyword>
<dbReference type="OrthoDB" id="2840360at2759"/>
<comment type="caution">
    <text evidence="3">The sequence shown here is derived from an EMBL/GenBank/DDBJ whole genome shotgun (WGS) entry which is preliminary data.</text>
</comment>
<name>A0A4Y7T1Y5_COPMI</name>
<protein>
    <submittedName>
        <fullName evidence="3">Uncharacterized protein</fullName>
    </submittedName>
</protein>
<feature type="region of interest" description="Disordered" evidence="1">
    <location>
        <begin position="293"/>
        <end position="328"/>
    </location>
</feature>
<evidence type="ECO:0000256" key="1">
    <source>
        <dbReference type="SAM" id="MobiDB-lite"/>
    </source>
</evidence>
<feature type="compositionally biased region" description="Basic and acidic residues" evidence="1">
    <location>
        <begin position="318"/>
        <end position="328"/>
    </location>
</feature>
<evidence type="ECO:0000256" key="2">
    <source>
        <dbReference type="SAM" id="Phobius"/>
    </source>
</evidence>
<organism evidence="3 4">
    <name type="scientific">Coprinellus micaceus</name>
    <name type="common">Glistening ink-cap mushroom</name>
    <name type="synonym">Coprinus micaceus</name>
    <dbReference type="NCBI Taxonomy" id="71717"/>
    <lineage>
        <taxon>Eukaryota</taxon>
        <taxon>Fungi</taxon>
        <taxon>Dikarya</taxon>
        <taxon>Basidiomycota</taxon>
        <taxon>Agaricomycotina</taxon>
        <taxon>Agaricomycetes</taxon>
        <taxon>Agaricomycetidae</taxon>
        <taxon>Agaricales</taxon>
        <taxon>Agaricineae</taxon>
        <taxon>Psathyrellaceae</taxon>
        <taxon>Coprinellus</taxon>
    </lineage>
</organism>
<dbReference type="AlphaFoldDB" id="A0A4Y7T1Y5"/>
<feature type="transmembrane region" description="Helical" evidence="2">
    <location>
        <begin position="123"/>
        <end position="147"/>
    </location>
</feature>
<sequence>MNDSSSRGVLLVVAGALVQCFFYGLYTALFLLSATFTSFSRRPHRWTLLPLNTTIYLISTATLFYDLVMACVSVETLNTVRLYRLAQGGDPKFVRIRNTLFIAILTLTESLVIWRLSRIWLKARYLAVVASFLHVGVAGSGLVLVHIQAKSDLRFRYDVYRRTAFSFFCMSYDDHPVDSGMLFIVFYGLDLALASRDIPIFRPALPQFAGMMATLILFQESLGRSAQDLDVTVRTIEEAGDGHSTPVLDTLFSTPGVSMQSTVGQGGRSITGPRPGLDGSFLGSRSMFSIRSRSQLAVGDDGPGEEHKSRLSVDNVGEDIRQPEKVHG</sequence>
<keyword evidence="4" id="KW-1185">Reference proteome</keyword>
<gene>
    <name evidence="3" type="ORF">FA13DRAFT_1794446</name>
</gene>
<keyword evidence="2" id="KW-0472">Membrane</keyword>
<evidence type="ECO:0000313" key="4">
    <source>
        <dbReference type="Proteomes" id="UP000298030"/>
    </source>
</evidence>
<dbReference type="Proteomes" id="UP000298030">
    <property type="component" value="Unassembled WGS sequence"/>
</dbReference>
<evidence type="ECO:0000313" key="3">
    <source>
        <dbReference type="EMBL" id="TEB27958.1"/>
    </source>
</evidence>